<dbReference type="InterPro" id="IPR018389">
    <property type="entry name" value="DctP_fam"/>
</dbReference>
<keyword evidence="1" id="KW-0732">Signal</keyword>
<feature type="binding site" evidence="3">
    <location>
        <position position="253"/>
    </location>
    <ligand>
        <name>substrate</name>
    </ligand>
</feature>
<dbReference type="CDD" id="cd13604">
    <property type="entry name" value="PBP2_TRAP_ketoacid_lactate_like"/>
    <property type="match status" value="1"/>
</dbReference>
<dbReference type="SUPFAM" id="SSF53850">
    <property type="entry name" value="Periplasmic binding protein-like II"/>
    <property type="match status" value="1"/>
</dbReference>
<dbReference type="AlphaFoldDB" id="A0A5N0T7X6"/>
<dbReference type="InterPro" id="IPR038404">
    <property type="entry name" value="TRAP_DctP_sf"/>
</dbReference>
<feature type="binding site" evidence="2">
    <location>
        <position position="190"/>
    </location>
    <ligand>
        <name>substrate</name>
    </ligand>
</feature>
<dbReference type="EMBL" id="VYXP01000006">
    <property type="protein sequence ID" value="KAA9131002.1"/>
    <property type="molecule type" value="Genomic_DNA"/>
</dbReference>
<dbReference type="PANTHER" id="PTHR33376:SF5">
    <property type="entry name" value="EXTRACYTOPLASMIC SOLUTE RECEPTOR PROTEIN"/>
    <property type="match status" value="1"/>
</dbReference>
<sequence>MSDKPVNRRAFVSTAGLAGAAAVLSACGNESATANCADGVAAEPIEWKMVTAWPRDFPGLGTGAARLADYIGRLSGGQMTVKLFAGNELVPPLEVFDAVSRGTADMGHSASYYWKGKAPAAQFFGSVPFGLTAQEMNAWLYRGGGLELWREVYAPHGLVPFPAGNSGTQMGGWFNREIRSLADIKGLKMRIPGIGGEILRRAGGTPVTLPASEIYTALQTGTIDATEWVGPWNDLALGLFNAARYYYFPGWQEPGSALEAMVNKAAWDALPSHLQAAVEVACQAVTTDMCAEFTWHNAVALKQLREEHDVELRAFPDEVMAHFQQLTREYLDEQSAADPMFARVHASYRDCLDMLRPFSAVSEQYLMNLREPG</sequence>
<dbReference type="PANTHER" id="PTHR33376">
    <property type="match status" value="1"/>
</dbReference>
<dbReference type="GO" id="GO:0055085">
    <property type="term" value="P:transmembrane transport"/>
    <property type="evidence" value="ECO:0007669"/>
    <property type="project" value="InterPro"/>
</dbReference>
<gene>
    <name evidence="4" type="ORF">F3N42_11680</name>
</gene>
<evidence type="ECO:0000256" key="3">
    <source>
        <dbReference type="PIRSR" id="PIRSR039026-2"/>
    </source>
</evidence>
<dbReference type="Gene3D" id="3.40.190.10">
    <property type="entry name" value="Periplasmic binding protein-like II"/>
    <property type="match status" value="1"/>
</dbReference>
<evidence type="ECO:0000256" key="2">
    <source>
        <dbReference type="PIRSR" id="PIRSR039026-1"/>
    </source>
</evidence>
<feature type="binding site" evidence="3">
    <location>
        <position position="228"/>
    </location>
    <ligand>
        <name>Na(+)</name>
        <dbReference type="ChEBI" id="CHEBI:29101"/>
    </ligand>
</feature>
<proteinExistence type="predicted"/>
<dbReference type="GO" id="GO:0031317">
    <property type="term" value="C:tripartite ATP-independent periplasmic transporter complex"/>
    <property type="evidence" value="ECO:0007669"/>
    <property type="project" value="InterPro"/>
</dbReference>
<dbReference type="GO" id="GO:0046872">
    <property type="term" value="F:metal ion binding"/>
    <property type="evidence" value="ECO:0007669"/>
    <property type="project" value="UniProtKB-KW"/>
</dbReference>
<feature type="binding site" evidence="3">
    <location>
        <position position="227"/>
    </location>
    <ligand>
        <name>substrate</name>
    </ligand>
</feature>
<protein>
    <submittedName>
        <fullName evidence="4">TRAP transporter substrate-binding protein</fullName>
    </submittedName>
</protein>
<reference evidence="4 5" key="1">
    <citation type="submission" date="2019-09" db="EMBL/GenBank/DDBJ databases">
        <title>Wenzhouxiangella sp. Genome sequencing and assembly.</title>
        <authorList>
            <person name="Zhang R."/>
        </authorList>
    </citation>
    <scope>NUCLEOTIDE SEQUENCE [LARGE SCALE GENOMIC DNA]</scope>
    <source>
        <strain evidence="4 5">W260</strain>
    </source>
</reference>
<keyword evidence="5" id="KW-1185">Reference proteome</keyword>
<dbReference type="Gene3D" id="3.40.190.170">
    <property type="entry name" value="Bacterial extracellular solute-binding protein, family 7"/>
    <property type="match status" value="1"/>
</dbReference>
<evidence type="ECO:0000313" key="5">
    <source>
        <dbReference type="Proteomes" id="UP000325372"/>
    </source>
</evidence>
<name>A0A5N0T7X6_9GAMM</name>
<dbReference type="PROSITE" id="PS51318">
    <property type="entry name" value="TAT"/>
    <property type="match status" value="1"/>
</dbReference>
<dbReference type="InterPro" id="IPR026289">
    <property type="entry name" value="SBP_TakP-like"/>
</dbReference>
<feature type="binding site" evidence="2">
    <location>
        <position position="169"/>
    </location>
    <ligand>
        <name>substrate</name>
    </ligand>
</feature>
<dbReference type="InterPro" id="IPR006311">
    <property type="entry name" value="TAT_signal"/>
</dbReference>
<keyword evidence="3" id="KW-0479">Metal-binding</keyword>
<dbReference type="NCBIfam" id="NF037995">
    <property type="entry name" value="TRAP_S1"/>
    <property type="match status" value="1"/>
</dbReference>
<dbReference type="Proteomes" id="UP000325372">
    <property type="component" value="Unassembled WGS sequence"/>
</dbReference>
<dbReference type="PROSITE" id="PS51257">
    <property type="entry name" value="PROKAR_LIPOPROTEIN"/>
    <property type="match status" value="1"/>
</dbReference>
<dbReference type="RefSeq" id="WP_150864640.1">
    <property type="nucleotide sequence ID" value="NZ_VYXP01000006.1"/>
</dbReference>
<dbReference type="PIRSF" id="PIRSF039026">
    <property type="entry name" value="SiaP"/>
    <property type="match status" value="1"/>
</dbReference>
<comment type="caution">
    <text evidence="4">The sequence shown here is derived from an EMBL/GenBank/DDBJ whole genome shotgun (WGS) entry which is preliminary data.</text>
</comment>
<evidence type="ECO:0000256" key="1">
    <source>
        <dbReference type="ARBA" id="ARBA00022729"/>
    </source>
</evidence>
<evidence type="ECO:0000313" key="4">
    <source>
        <dbReference type="EMBL" id="KAA9131002.1"/>
    </source>
</evidence>
<organism evidence="4 5">
    <name type="scientific">Marinihelvus fidelis</name>
    <dbReference type="NCBI Taxonomy" id="2613842"/>
    <lineage>
        <taxon>Bacteria</taxon>
        <taxon>Pseudomonadati</taxon>
        <taxon>Pseudomonadota</taxon>
        <taxon>Gammaproteobacteria</taxon>
        <taxon>Chromatiales</taxon>
        <taxon>Wenzhouxiangellaceae</taxon>
        <taxon>Marinihelvus</taxon>
    </lineage>
</organism>
<accession>A0A5N0T7X6</accession>
<dbReference type="Pfam" id="PF03480">
    <property type="entry name" value="DctP"/>
    <property type="match status" value="1"/>
</dbReference>